<dbReference type="GO" id="GO:0008270">
    <property type="term" value="F:zinc ion binding"/>
    <property type="evidence" value="ECO:0007669"/>
    <property type="project" value="UniProtKB-KW"/>
</dbReference>
<dbReference type="InterPro" id="IPR040676">
    <property type="entry name" value="DUF5641"/>
</dbReference>
<evidence type="ECO:0000256" key="1">
    <source>
        <dbReference type="ARBA" id="ARBA00022723"/>
    </source>
</evidence>
<dbReference type="SUPFAM" id="SSF53098">
    <property type="entry name" value="Ribonuclease H-like"/>
    <property type="match status" value="1"/>
</dbReference>
<dbReference type="InterPro" id="IPR013083">
    <property type="entry name" value="Znf_RING/FYVE/PHD"/>
</dbReference>
<dbReference type="InterPro" id="IPR011011">
    <property type="entry name" value="Znf_FYVE_PHD"/>
</dbReference>
<feature type="domain" description="Reverse transcriptase" evidence="8">
    <location>
        <begin position="1273"/>
        <end position="1544"/>
    </location>
</feature>
<feature type="coiled-coil region" evidence="5">
    <location>
        <begin position="2017"/>
        <end position="2062"/>
    </location>
</feature>
<dbReference type="PROSITE" id="PS50016">
    <property type="entry name" value="ZF_PHD_2"/>
    <property type="match status" value="1"/>
</dbReference>
<dbReference type="SUPFAM" id="SSF57903">
    <property type="entry name" value="FYVE/PHD zinc finger"/>
    <property type="match status" value="1"/>
</dbReference>
<dbReference type="InterPro" id="IPR036691">
    <property type="entry name" value="Endo/exonu/phosph_ase_sf"/>
</dbReference>
<dbReference type="GO" id="GO:0003964">
    <property type="term" value="F:RNA-directed DNA polymerase activity"/>
    <property type="evidence" value="ECO:0007669"/>
    <property type="project" value="UniProtKB-KW"/>
</dbReference>
<evidence type="ECO:0000259" key="7">
    <source>
        <dbReference type="PROSITE" id="PS50016"/>
    </source>
</evidence>
<organism evidence="11 12">
    <name type="scientific">Stylophora pistillata</name>
    <name type="common">Smooth cauliflower coral</name>
    <dbReference type="NCBI Taxonomy" id="50429"/>
    <lineage>
        <taxon>Eukaryota</taxon>
        <taxon>Metazoa</taxon>
        <taxon>Cnidaria</taxon>
        <taxon>Anthozoa</taxon>
        <taxon>Hexacorallia</taxon>
        <taxon>Scleractinia</taxon>
        <taxon>Astrocoeniina</taxon>
        <taxon>Pocilloporidae</taxon>
        <taxon>Stylophora</taxon>
    </lineage>
</organism>
<dbReference type="InterPro" id="IPR012337">
    <property type="entry name" value="RNaseH-like_sf"/>
</dbReference>
<dbReference type="InterPro" id="IPR007527">
    <property type="entry name" value="Znf_SWIM"/>
</dbReference>
<name>A0A2B4SKI9_STYPI</name>
<dbReference type="PROSITE" id="PS50966">
    <property type="entry name" value="ZF_SWIM"/>
    <property type="match status" value="1"/>
</dbReference>
<feature type="region of interest" description="Disordered" evidence="6">
    <location>
        <begin position="1976"/>
        <end position="2008"/>
    </location>
</feature>
<evidence type="ECO:0000256" key="4">
    <source>
        <dbReference type="PROSITE-ProRule" id="PRU00325"/>
    </source>
</evidence>
<feature type="domain" description="PHD-type" evidence="7">
    <location>
        <begin position="917"/>
        <end position="973"/>
    </location>
</feature>
<feature type="compositionally biased region" description="Basic and acidic residues" evidence="6">
    <location>
        <begin position="238"/>
        <end position="248"/>
    </location>
</feature>
<evidence type="ECO:0000313" key="12">
    <source>
        <dbReference type="Proteomes" id="UP000225706"/>
    </source>
</evidence>
<reference evidence="12" key="1">
    <citation type="journal article" date="2017" name="bioRxiv">
        <title>Comparative analysis of the genomes of Stylophora pistillata and Acropora digitifera provides evidence for extensive differences between species of corals.</title>
        <authorList>
            <person name="Voolstra C.R."/>
            <person name="Li Y."/>
            <person name="Liew Y.J."/>
            <person name="Baumgarten S."/>
            <person name="Zoccola D."/>
            <person name="Flot J.-F."/>
            <person name="Tambutte S."/>
            <person name="Allemand D."/>
            <person name="Aranda M."/>
        </authorList>
    </citation>
    <scope>NUCLEOTIDE SEQUENCE [LARGE SCALE GENOMIC DNA]</scope>
</reference>
<sequence>MGEFTEFGLEDHVKFFQERLQGSPSRLPLVYYMYRLFAFKIIELVADTTVASEEGFDAHLDEKLVPYVSTWLRTCIPQRMSNHGPALHLHRQMITTLLLKAGTPYSSQDMRNIMESVDGANADVRTKFVGVNNRVPSLKIPRKSINQDLLKEIDGWFSEGCIEATEEESETSSPPGCTSCTTLQDSLKRERESFERAEEEYLTEIAQLKQVLQSERNANDNLKEQLRAVKRSLPVSRAPEEVQPEKRSLPMTSSEGPIVVHSLSRLVTGRHNFDFQDIVRRVRNDTEKREGMLCGSEIAEAERIWIKSSQDELKSNRNYEDLATKLKLMDHGGLLRCKGRLENSDLEPESQQPIIIPRDHKLTKLMIEECHRRTQHSGIRATLGELRSRFWVPKGRQAVKKVLKECVTCKKAQGKPFKSPPVAALPDFRVRESTPFSKVGIDFAGPLFVKSQTGEMAKCYLALFTCCVTRAVHLDLVADLTATTFVRCLRKFVARRGVPSLIISDNAKTFKASAKVIKRLYDNEEVRAHLESNRIDWKFILERAPWWGGFYERMVGTAKRCLRKVLGNAKLNADELLTVLTEVEATLNSRPLTYEYDEVGAEMLTPSHLIYGRRLLSLPEEARNDEEESETGILRRFRYLARLRIHFWNRWRKEYLTDLREHHRGKKEGRSDVSEGEVVLVHEDNVKRSNWKMGKVLELIAGKDGEVRGAKLKLITKGKPIFVNRAVQKLYPLEAVVKSHQNLTPIVVILFDESDERVMRVSMSPGKLEDTRELQQQEDAALQASLKYSLKRLQDETADAQKEVLASPVAVTPPAAGHATAAAAAEIEAVGFAISEYTVSEYNNFPQTSCSIAVSTGLDIKQYPTRNSSRTRRLRREALVPPSLKCMAALKFVNITVCATYMVLLEGDIQENPGPVTDACAVCTKRCRKNQMAIQCDSCDKWFHAKCISMKRTEYDELCEPSLAWECITCLSPGFDTPVRKSHETINTGVKEGKPSGRINKDLHANLKKRGMKFAHVNISTLPGHCADAEILTEKAALDVFAVTESRLDCTLLDSKICPSGYTCYRKDRNRKGGGCAIFVRRKWPSKRRSDLESDCLEMVWVEICPKKAKNTIFAVMYKPPSMNQEKFILGLEQEFLAKLDDEMVKDLIIRLNHSPPFNLAEEEEGITVRAKCFRSMKKNEAPHRLNVVFKRENEVALESFACSCAAGQGLCHHVIGLMYTLAHYQLLGLKSVPPVVSKTSKPQAAGLDRIPSRLLKDAEAELARSITYLVNRSISDGIVPDLWKVAHVTPLYKSDDRLQVENYRPISVLPVLSKVVERVVHSQLNAHLHQLDFLYQHQYGFRRGHSTEQAISLLNNWVLQSIDKGKETGLLFVDISKAFDSLNHKVLLRKLEHLGLSERSLRWFRSYLTHRQQSVLINGELSEPHTITLGVPQGSILGPLLFNVYIKCLPNAVKETRMILYADDAVLFCDESTRQELRIALEREFTEISNWYTDNRLTINVKKTKFMLAGSKRMLSLFEDFELQPNGAQIDCVQSFKYLGVTTDAKWSWKPHISNLLKKLGHRLSLFNRIFHLLDNRTRIAFYNGLVLPHLDYADTVWGDQPGLNSEMEKLQSFQNKFAKKINLGKMSSSEALKCLNWLPLAGRCLFHRCTTVENAIKGDILQHSESFKSTLRSLHGYNTRNGYFPRLPKPKTECGKRVSYFRFINDWMSIPIIVNSVTFFDASKRCLTKEMSSPSMRMLTSRRCQKELKLLKEEMNHLVPFLQNKIRLIDEAVDALLPHPDNPLNARMIACLKKKRTSHSNHISLLLLLWGSILDSPNPIDHAEVYEAYKMTAPSSKASNSVMFWTYDHETLLCREVVNVNPYTTKKGSTQRSSIWEKIADTLNKCSVLKFRVDKRSVRDHVGILVYKQKKKLQAEEKATGITPDGPTELENLLDTIIMLEECGKAELHETQGTSSKKLQYDRAKAEDVRLKAMEKLSDTKKRDSSADESDDKPKRRPRSGGDAIDYLAERAKASDQLKAEDLKMRKEHQMLEREKMEVLREQQMQMQQQQADMLKVMQQQDQQSQQQLLNSQMMMMQQQQQHSTALMALLDKITNK</sequence>
<feature type="domain" description="Integrase catalytic" evidence="10">
    <location>
        <begin position="431"/>
        <end position="614"/>
    </location>
</feature>
<dbReference type="SMART" id="SM00249">
    <property type="entry name" value="PHD"/>
    <property type="match status" value="1"/>
</dbReference>
<feature type="region of interest" description="Disordered" evidence="6">
    <location>
        <begin position="235"/>
        <end position="254"/>
    </location>
</feature>
<dbReference type="PANTHER" id="PTHR47331:SF2">
    <property type="match status" value="1"/>
</dbReference>
<dbReference type="GO" id="GO:0015074">
    <property type="term" value="P:DNA integration"/>
    <property type="evidence" value="ECO:0007669"/>
    <property type="project" value="InterPro"/>
</dbReference>
<dbReference type="PROSITE" id="PS50878">
    <property type="entry name" value="RT_POL"/>
    <property type="match status" value="1"/>
</dbReference>
<dbReference type="InterPro" id="IPR041588">
    <property type="entry name" value="Integrase_H2C2"/>
</dbReference>
<dbReference type="InterPro" id="IPR019786">
    <property type="entry name" value="Zinc_finger_PHD-type_CS"/>
</dbReference>
<keyword evidence="11" id="KW-0808">Transferase</keyword>
<feature type="domain" description="SWIM-type" evidence="9">
    <location>
        <begin position="1194"/>
        <end position="1223"/>
    </location>
</feature>
<dbReference type="InterPro" id="IPR043502">
    <property type="entry name" value="DNA/RNA_pol_sf"/>
</dbReference>
<dbReference type="Gene3D" id="3.30.420.10">
    <property type="entry name" value="Ribonuclease H-like superfamily/Ribonuclease H"/>
    <property type="match status" value="1"/>
</dbReference>
<dbReference type="PROSITE" id="PS50994">
    <property type="entry name" value="INTEGRASE"/>
    <property type="match status" value="1"/>
</dbReference>
<dbReference type="EMBL" id="LSMT01000063">
    <property type="protein sequence ID" value="PFX29603.1"/>
    <property type="molecule type" value="Genomic_DNA"/>
</dbReference>
<keyword evidence="5" id="KW-0175">Coiled coil</keyword>
<protein>
    <submittedName>
        <fullName evidence="11">RNA-directed DNA polymerase from mobile element jockey</fullName>
    </submittedName>
</protein>
<dbReference type="Pfam" id="PF18701">
    <property type="entry name" value="DUF5641"/>
    <property type="match status" value="1"/>
</dbReference>
<comment type="caution">
    <text evidence="11">The sequence shown here is derived from an EMBL/GenBank/DDBJ whole genome shotgun (WGS) entry which is preliminary data.</text>
</comment>
<dbReference type="GO" id="GO:0003676">
    <property type="term" value="F:nucleic acid binding"/>
    <property type="evidence" value="ECO:0007669"/>
    <property type="project" value="InterPro"/>
</dbReference>
<feature type="compositionally biased region" description="Basic and acidic residues" evidence="6">
    <location>
        <begin position="1976"/>
        <end position="1988"/>
    </location>
</feature>
<dbReference type="PROSITE" id="PS01359">
    <property type="entry name" value="ZF_PHD_1"/>
    <property type="match status" value="1"/>
</dbReference>
<dbReference type="PANTHER" id="PTHR47331">
    <property type="entry name" value="PHD-TYPE DOMAIN-CONTAINING PROTEIN"/>
    <property type="match status" value="1"/>
</dbReference>
<dbReference type="Proteomes" id="UP000225706">
    <property type="component" value="Unassembled WGS sequence"/>
</dbReference>
<evidence type="ECO:0000256" key="5">
    <source>
        <dbReference type="SAM" id="Coils"/>
    </source>
</evidence>
<dbReference type="InterPro" id="IPR019787">
    <property type="entry name" value="Znf_PHD-finger"/>
</dbReference>
<dbReference type="SUPFAM" id="SSF56672">
    <property type="entry name" value="DNA/RNA polymerases"/>
    <property type="match status" value="1"/>
</dbReference>
<keyword evidence="12" id="KW-1185">Reference proteome</keyword>
<feature type="coiled-coil region" evidence="5">
    <location>
        <begin position="180"/>
        <end position="232"/>
    </location>
</feature>
<evidence type="ECO:0000259" key="8">
    <source>
        <dbReference type="PROSITE" id="PS50878"/>
    </source>
</evidence>
<dbReference type="Pfam" id="PF17921">
    <property type="entry name" value="Integrase_H2C2"/>
    <property type="match status" value="1"/>
</dbReference>
<keyword evidence="1" id="KW-0479">Metal-binding</keyword>
<evidence type="ECO:0000256" key="3">
    <source>
        <dbReference type="ARBA" id="ARBA00022833"/>
    </source>
</evidence>
<dbReference type="OrthoDB" id="5988341at2759"/>
<keyword evidence="3" id="KW-0862">Zinc</keyword>
<dbReference type="InterPro" id="IPR001584">
    <property type="entry name" value="Integrase_cat-core"/>
</dbReference>
<keyword evidence="11" id="KW-0548">Nucleotidyltransferase</keyword>
<evidence type="ECO:0000313" key="11">
    <source>
        <dbReference type="EMBL" id="PFX29603.1"/>
    </source>
</evidence>
<dbReference type="InterPro" id="IPR000477">
    <property type="entry name" value="RT_dom"/>
</dbReference>
<evidence type="ECO:0000256" key="2">
    <source>
        <dbReference type="ARBA" id="ARBA00022771"/>
    </source>
</evidence>
<dbReference type="Pfam" id="PF00078">
    <property type="entry name" value="RVT_1"/>
    <property type="match status" value="1"/>
</dbReference>
<accession>A0A2B4SKI9</accession>
<dbReference type="Gene3D" id="3.30.40.10">
    <property type="entry name" value="Zinc/RING finger domain, C3HC4 (zinc finger)"/>
    <property type="match status" value="1"/>
</dbReference>
<keyword evidence="11" id="KW-0695">RNA-directed DNA polymerase</keyword>
<dbReference type="Gene3D" id="3.60.10.10">
    <property type="entry name" value="Endonuclease/exonuclease/phosphatase"/>
    <property type="match status" value="1"/>
</dbReference>
<keyword evidence="2 4" id="KW-0863">Zinc-finger</keyword>
<evidence type="ECO:0000256" key="6">
    <source>
        <dbReference type="SAM" id="MobiDB-lite"/>
    </source>
</evidence>
<dbReference type="Gene3D" id="1.10.340.70">
    <property type="match status" value="1"/>
</dbReference>
<gene>
    <name evidence="11" type="primary">jockey\pol</name>
    <name evidence="11" type="ORF">AWC38_SpisGene5661</name>
</gene>
<evidence type="ECO:0000259" key="10">
    <source>
        <dbReference type="PROSITE" id="PS50994"/>
    </source>
</evidence>
<dbReference type="InterPro" id="IPR001965">
    <property type="entry name" value="Znf_PHD"/>
</dbReference>
<dbReference type="CDD" id="cd01650">
    <property type="entry name" value="RT_nLTR_like"/>
    <property type="match status" value="1"/>
</dbReference>
<proteinExistence type="predicted"/>
<dbReference type="InterPro" id="IPR036397">
    <property type="entry name" value="RNaseH_sf"/>
</dbReference>
<evidence type="ECO:0000259" key="9">
    <source>
        <dbReference type="PROSITE" id="PS50966"/>
    </source>
</evidence>